<evidence type="ECO:0000313" key="1">
    <source>
        <dbReference type="EMBL" id="KAJ1678202.1"/>
    </source>
</evidence>
<gene>
    <name evidence="1" type="ORF">EV182_004566</name>
</gene>
<organism evidence="1 2">
    <name type="scientific">Spiromyces aspiralis</name>
    <dbReference type="NCBI Taxonomy" id="68401"/>
    <lineage>
        <taxon>Eukaryota</taxon>
        <taxon>Fungi</taxon>
        <taxon>Fungi incertae sedis</taxon>
        <taxon>Zoopagomycota</taxon>
        <taxon>Kickxellomycotina</taxon>
        <taxon>Kickxellomycetes</taxon>
        <taxon>Kickxellales</taxon>
        <taxon>Kickxellaceae</taxon>
        <taxon>Spiromyces</taxon>
    </lineage>
</organism>
<evidence type="ECO:0000313" key="2">
    <source>
        <dbReference type="Proteomes" id="UP001145114"/>
    </source>
</evidence>
<dbReference type="Proteomes" id="UP001145114">
    <property type="component" value="Unassembled WGS sequence"/>
</dbReference>
<protein>
    <submittedName>
        <fullName evidence="1">Uncharacterized protein</fullName>
    </submittedName>
</protein>
<proteinExistence type="predicted"/>
<sequence>MASFITMQAAKREFRETQQHPIWEFFDEMDMAKGVATVASLSGEPSAYCRSQSPLTTHARAQRYATTPPSHYPPASTIPFPTMQGSASNNLQDTRIPTPLPSSQTHAVTMPPNTLPPPSQPSAYPTPALPPSSLAQNSQHHHSHLLNPAAPTKFQSLLQLPPLRSSFANYADHVDTTPPRRTVFSRARSLSDNHSQRDASGDDAPYCTQPRQRLMSSARQAVCGNGEGGKRPPQDPDDLPRKHFRSESLYKSNLSGGDNDDIHNSIKDTVSMLWSAPFNDSSKVTKSALLSFLTHLSRSREEREARRARERREMEQTRLLEEERYHEFQMQLVSLVSRHLEPDLLDGDAVASTANSSVSATAPTPTNMSPATMQAPGADNNGNTSWEPIVTIGRISPALSTWTPPGTSMPAGNDDTPAMESISTKAAQLTSSASYDQSSTPRLLTALKYEGTANYPSATMRLKETVKYCPATKPSNRVDQISAINGTDEVKRPDGISKHTETNRDHTQSPPRKA</sequence>
<accession>A0ACC1HP21</accession>
<comment type="caution">
    <text evidence="1">The sequence shown here is derived from an EMBL/GenBank/DDBJ whole genome shotgun (WGS) entry which is preliminary data.</text>
</comment>
<keyword evidence="2" id="KW-1185">Reference proteome</keyword>
<reference evidence="1" key="1">
    <citation type="submission" date="2022-06" db="EMBL/GenBank/DDBJ databases">
        <title>Phylogenomic reconstructions and comparative analyses of Kickxellomycotina fungi.</title>
        <authorList>
            <person name="Reynolds N.K."/>
            <person name="Stajich J.E."/>
            <person name="Barry K."/>
            <person name="Grigoriev I.V."/>
            <person name="Crous P."/>
            <person name="Smith M.E."/>
        </authorList>
    </citation>
    <scope>NUCLEOTIDE SEQUENCE</scope>
    <source>
        <strain evidence="1">RSA 2271</strain>
    </source>
</reference>
<name>A0ACC1HP21_9FUNG</name>
<dbReference type="EMBL" id="JAMZIH010001429">
    <property type="protein sequence ID" value="KAJ1678202.1"/>
    <property type="molecule type" value="Genomic_DNA"/>
</dbReference>